<evidence type="ECO:0000256" key="2">
    <source>
        <dbReference type="SAM" id="MobiDB-lite"/>
    </source>
</evidence>
<accession>A0ABT5DUN7</accession>
<feature type="region of interest" description="Disordered" evidence="2">
    <location>
        <begin position="186"/>
        <end position="207"/>
    </location>
</feature>
<evidence type="ECO:0000313" key="3">
    <source>
        <dbReference type="EMBL" id="MDC0716848.1"/>
    </source>
</evidence>
<keyword evidence="1" id="KW-0175">Coiled coil</keyword>
<sequence length="207" mass="22476">MPIQPPAPPPPPQFRLTERYPTEIDFPAVLRRAGVEVEQQQRVTKAQDLLRSLPENSPAALKRQIVEAAFTAFDVPTQKIIQAASAEVEALQAFIREGGARAQKVIDEGTARIAELDAEIAEIRESMAAALADQAIRDAATEEQIAGVKPILAFFAQQEPGLGDSMNSRDVPPPAFMREPSQANFMKPRAAQPSGPLPGFLTDIDVE</sequence>
<keyword evidence="4" id="KW-1185">Reference proteome</keyword>
<name>A0ABT5DUN7_9BACT</name>
<dbReference type="Proteomes" id="UP001221686">
    <property type="component" value="Unassembled WGS sequence"/>
</dbReference>
<evidence type="ECO:0000313" key="4">
    <source>
        <dbReference type="Proteomes" id="UP001221686"/>
    </source>
</evidence>
<gene>
    <name evidence="3" type="ORF">POL25_08100</name>
</gene>
<reference evidence="3 4" key="1">
    <citation type="submission" date="2022-11" db="EMBL/GenBank/DDBJ databases">
        <title>Minimal conservation of predation-associated metabolite biosynthetic gene clusters underscores biosynthetic potential of Myxococcota including descriptions for ten novel species: Archangium lansinium sp. nov., Myxococcus landrumus sp. nov., Nannocystis bai.</title>
        <authorList>
            <person name="Ahearne A."/>
            <person name="Stevens C."/>
            <person name="Dowd S."/>
        </authorList>
    </citation>
    <scope>NUCLEOTIDE SEQUENCE [LARGE SCALE GENOMIC DNA]</scope>
    <source>
        <strain evidence="3 4">BB15-2</strain>
    </source>
</reference>
<dbReference type="EMBL" id="JAQNDL010000001">
    <property type="protein sequence ID" value="MDC0716848.1"/>
    <property type="molecule type" value="Genomic_DNA"/>
</dbReference>
<protein>
    <submittedName>
        <fullName evidence="3">Uncharacterized protein</fullName>
    </submittedName>
</protein>
<comment type="caution">
    <text evidence="3">The sequence shown here is derived from an EMBL/GenBank/DDBJ whole genome shotgun (WGS) entry which is preliminary data.</text>
</comment>
<feature type="coiled-coil region" evidence="1">
    <location>
        <begin position="106"/>
        <end position="133"/>
    </location>
</feature>
<evidence type="ECO:0000256" key="1">
    <source>
        <dbReference type="SAM" id="Coils"/>
    </source>
</evidence>
<organism evidence="3 4">
    <name type="scientific">Nannocystis bainbridge</name>
    <dbReference type="NCBI Taxonomy" id="2995303"/>
    <lineage>
        <taxon>Bacteria</taxon>
        <taxon>Pseudomonadati</taxon>
        <taxon>Myxococcota</taxon>
        <taxon>Polyangia</taxon>
        <taxon>Nannocystales</taxon>
        <taxon>Nannocystaceae</taxon>
        <taxon>Nannocystis</taxon>
    </lineage>
</organism>
<proteinExistence type="predicted"/>
<dbReference type="RefSeq" id="WP_272085337.1">
    <property type="nucleotide sequence ID" value="NZ_JAQNDL010000001.1"/>
</dbReference>